<dbReference type="PROSITE" id="PS00135">
    <property type="entry name" value="TRYPSIN_SER"/>
    <property type="match status" value="1"/>
</dbReference>
<dbReference type="Pfam" id="PF00089">
    <property type="entry name" value="Trypsin"/>
    <property type="match status" value="1"/>
</dbReference>
<dbReference type="FunFam" id="2.40.10.10:FF:000002">
    <property type="entry name" value="Transmembrane protease serine"/>
    <property type="match status" value="1"/>
</dbReference>
<dbReference type="CDD" id="cd00190">
    <property type="entry name" value="Tryp_SPc"/>
    <property type="match status" value="1"/>
</dbReference>
<sequence length="255" mass="26487">MRLATLLVALLVFGGGTAAATGERVVGGSRVAITDHPWVVYLTDSAGFQFCGGTLVAPRKVVTAGHCVVSRSPGTTRVVAGREDKRTRQGEVLAVEEIWVHERYDGADQGSDVAVLTLGSSAHQATLPLVSHAESELYEPGTLATVLGWGRVSELGATSRFLLAATVPLTTDEVCGEAYPQYDPSAMVCAGRPDGGVDTCQGDSGGPLVAGGRLIGLTSWGEGCARPGKPGVYTRLESYLDVVRPHLAEVTTAAP</sequence>
<feature type="chain" id="PRO_5031563737" evidence="4">
    <location>
        <begin position="21"/>
        <end position="255"/>
    </location>
</feature>
<protein>
    <submittedName>
        <fullName evidence="6">Secreted trypsin-like serine protease</fullName>
    </submittedName>
</protein>
<keyword evidence="3" id="KW-0378">Hydrolase</keyword>
<dbReference type="PROSITE" id="PS00134">
    <property type="entry name" value="TRYPSIN_HIS"/>
    <property type="match status" value="1"/>
</dbReference>
<dbReference type="InterPro" id="IPR033116">
    <property type="entry name" value="TRYPSIN_SER"/>
</dbReference>
<dbReference type="InterPro" id="IPR050430">
    <property type="entry name" value="Peptidase_S1"/>
</dbReference>
<dbReference type="PANTHER" id="PTHR24276:SF98">
    <property type="entry name" value="FI18310P1-RELATED"/>
    <property type="match status" value="1"/>
</dbReference>
<dbReference type="Proteomes" id="UP000542674">
    <property type="component" value="Unassembled WGS sequence"/>
</dbReference>
<organism evidence="6 7">
    <name type="scientific">Saccharothrix violaceirubra</name>
    <dbReference type="NCBI Taxonomy" id="413306"/>
    <lineage>
        <taxon>Bacteria</taxon>
        <taxon>Bacillati</taxon>
        <taxon>Actinomycetota</taxon>
        <taxon>Actinomycetes</taxon>
        <taxon>Pseudonocardiales</taxon>
        <taxon>Pseudonocardiaceae</taxon>
        <taxon>Saccharothrix</taxon>
    </lineage>
</organism>
<keyword evidence="3" id="KW-0720">Serine protease</keyword>
<dbReference type="InterPro" id="IPR018114">
    <property type="entry name" value="TRYPSIN_HIS"/>
</dbReference>
<feature type="signal peptide" evidence="4">
    <location>
        <begin position="1"/>
        <end position="20"/>
    </location>
</feature>
<dbReference type="PRINTS" id="PR00722">
    <property type="entry name" value="CHYMOTRYPSIN"/>
</dbReference>
<dbReference type="InterPro" id="IPR009003">
    <property type="entry name" value="Peptidase_S1_PA"/>
</dbReference>
<dbReference type="SUPFAM" id="SSF50494">
    <property type="entry name" value="Trypsin-like serine proteases"/>
    <property type="match status" value="1"/>
</dbReference>
<dbReference type="FunFam" id="2.40.10.10:FF:000068">
    <property type="entry name" value="transmembrane protease serine 2"/>
    <property type="match status" value="1"/>
</dbReference>
<evidence type="ECO:0000256" key="4">
    <source>
        <dbReference type="SAM" id="SignalP"/>
    </source>
</evidence>
<dbReference type="EMBL" id="JACHJS010000001">
    <property type="protein sequence ID" value="MBB4963999.1"/>
    <property type="molecule type" value="Genomic_DNA"/>
</dbReference>
<evidence type="ECO:0000256" key="2">
    <source>
        <dbReference type="ARBA" id="ARBA00023157"/>
    </source>
</evidence>
<dbReference type="Gene3D" id="2.40.10.10">
    <property type="entry name" value="Trypsin-like serine proteases"/>
    <property type="match status" value="1"/>
</dbReference>
<evidence type="ECO:0000259" key="5">
    <source>
        <dbReference type="PROSITE" id="PS50240"/>
    </source>
</evidence>
<feature type="domain" description="Peptidase S1" evidence="5">
    <location>
        <begin position="25"/>
        <end position="248"/>
    </location>
</feature>
<comment type="similarity">
    <text evidence="1">Belongs to the peptidase S1 family.</text>
</comment>
<dbReference type="InterPro" id="IPR001314">
    <property type="entry name" value="Peptidase_S1A"/>
</dbReference>
<dbReference type="PROSITE" id="PS50240">
    <property type="entry name" value="TRYPSIN_DOM"/>
    <property type="match status" value="1"/>
</dbReference>
<dbReference type="AlphaFoldDB" id="A0A7W7SZW5"/>
<dbReference type="SMART" id="SM00020">
    <property type="entry name" value="Tryp_SPc"/>
    <property type="match status" value="1"/>
</dbReference>
<keyword evidence="7" id="KW-1185">Reference proteome</keyword>
<accession>A0A7W7SZW5</accession>
<dbReference type="InterPro" id="IPR043504">
    <property type="entry name" value="Peptidase_S1_PA_chymotrypsin"/>
</dbReference>
<dbReference type="PANTHER" id="PTHR24276">
    <property type="entry name" value="POLYSERASE-RELATED"/>
    <property type="match status" value="1"/>
</dbReference>
<dbReference type="RefSeq" id="WP_184666743.1">
    <property type="nucleotide sequence ID" value="NZ_BAABAI010000025.1"/>
</dbReference>
<comment type="caution">
    <text evidence="6">The sequence shown here is derived from an EMBL/GenBank/DDBJ whole genome shotgun (WGS) entry which is preliminary data.</text>
</comment>
<keyword evidence="2" id="KW-1015">Disulfide bond</keyword>
<evidence type="ECO:0000256" key="3">
    <source>
        <dbReference type="RuleBase" id="RU363034"/>
    </source>
</evidence>
<keyword evidence="3 6" id="KW-0645">Protease</keyword>
<evidence type="ECO:0000313" key="6">
    <source>
        <dbReference type="EMBL" id="MBB4963999.1"/>
    </source>
</evidence>
<evidence type="ECO:0000313" key="7">
    <source>
        <dbReference type="Proteomes" id="UP000542674"/>
    </source>
</evidence>
<evidence type="ECO:0000256" key="1">
    <source>
        <dbReference type="ARBA" id="ARBA00007664"/>
    </source>
</evidence>
<dbReference type="GO" id="GO:0006508">
    <property type="term" value="P:proteolysis"/>
    <property type="evidence" value="ECO:0007669"/>
    <property type="project" value="UniProtKB-KW"/>
</dbReference>
<keyword evidence="4" id="KW-0732">Signal</keyword>
<proteinExistence type="inferred from homology"/>
<reference evidence="6 7" key="1">
    <citation type="submission" date="2020-08" db="EMBL/GenBank/DDBJ databases">
        <title>Sequencing the genomes of 1000 actinobacteria strains.</title>
        <authorList>
            <person name="Klenk H.-P."/>
        </authorList>
    </citation>
    <scope>NUCLEOTIDE SEQUENCE [LARGE SCALE GENOMIC DNA]</scope>
    <source>
        <strain evidence="6 7">DSM 45084</strain>
    </source>
</reference>
<gene>
    <name evidence="6" type="ORF">F4559_001358</name>
</gene>
<name>A0A7W7SZW5_9PSEU</name>
<dbReference type="GO" id="GO:0004252">
    <property type="term" value="F:serine-type endopeptidase activity"/>
    <property type="evidence" value="ECO:0007669"/>
    <property type="project" value="InterPro"/>
</dbReference>
<dbReference type="InterPro" id="IPR001254">
    <property type="entry name" value="Trypsin_dom"/>
</dbReference>